<dbReference type="InterPro" id="IPR025836">
    <property type="entry name" value="Zn_knuckle_CX2CX4HX4C"/>
</dbReference>
<dbReference type="EMBL" id="BSYR01000027">
    <property type="protein sequence ID" value="GMI95764.1"/>
    <property type="molecule type" value="Genomic_DNA"/>
</dbReference>
<sequence>METVVDDGLAVLTLDDDEDSEIQIENNTETVGISFDLCFVGRFVTSSVIHFQSMRNTLANLWRPLGGIAISDLGNNRYLYRFYHKVDLERVYAGGPWHFNSHLLLLHKLEKGEDPMVVSLNTSPFWVLVRDVPHGYMLEHFAKVLGNFIGEFMEYDAAAISLGYKGTMRIQASFDIRKPLKRRKKVALNNGGYVYVRFEYEKLQLFCFICGRIGHGITSQTPFSNYPKDQPATENTKAKEKSTLNLDSDVNAGDKCQGKQLDDQIREGTQANFDEWNTSLIVDNFTVEDSNTILSICLPNTITVNALAWIGEHTGLYSVRSGNKLLVQSQLSNTYSGQLYNHIWKIQCPSKIRINLWKFASNYIPSMHNLFMKRLFTHNLCPRCSNHPETLNHIVWECNYTKQIWESLHFTWPSEIENASFWEWLEWQLENNNKSKHVEIAIIIWTILFSRNKLLHEGIQQDQSLMAQSFRRCRFTFTGRNGNTTAHAMADLGRRDSDDRFWVEEAPSEATSAADSDRRYIDPP</sequence>
<protein>
    <recommendedName>
        <fullName evidence="7">DUF4283 domain-containing protein</fullName>
    </recommendedName>
</protein>
<keyword evidence="6" id="KW-1185">Reference proteome</keyword>
<evidence type="ECO:0000313" key="5">
    <source>
        <dbReference type="EMBL" id="GMI95764.1"/>
    </source>
</evidence>
<dbReference type="InterPro" id="IPR026960">
    <property type="entry name" value="RVT-Znf"/>
</dbReference>
<comment type="caution">
    <text evidence="5">The sequence shown here is derived from an EMBL/GenBank/DDBJ whole genome shotgun (WGS) entry which is preliminary data.</text>
</comment>
<feature type="domain" description="Zinc knuckle CX2CX4HX4C" evidence="4">
    <location>
        <begin position="174"/>
        <end position="215"/>
    </location>
</feature>
<gene>
    <name evidence="5" type="ORF">HRI_003245800</name>
</gene>
<evidence type="ECO:0000259" key="2">
    <source>
        <dbReference type="Pfam" id="PF13966"/>
    </source>
</evidence>
<feature type="domain" description="DUF4283" evidence="3">
    <location>
        <begin position="35"/>
        <end position="116"/>
    </location>
</feature>
<feature type="region of interest" description="Disordered" evidence="1">
    <location>
        <begin position="223"/>
        <end position="255"/>
    </location>
</feature>
<evidence type="ECO:0008006" key="7">
    <source>
        <dbReference type="Google" id="ProtNLM"/>
    </source>
</evidence>
<evidence type="ECO:0000259" key="4">
    <source>
        <dbReference type="Pfam" id="PF14392"/>
    </source>
</evidence>
<dbReference type="Proteomes" id="UP001165190">
    <property type="component" value="Unassembled WGS sequence"/>
</dbReference>
<dbReference type="Pfam" id="PF13966">
    <property type="entry name" value="zf-RVT"/>
    <property type="match status" value="1"/>
</dbReference>
<dbReference type="Pfam" id="PF14392">
    <property type="entry name" value="zf-CCHC_4"/>
    <property type="match status" value="1"/>
</dbReference>
<dbReference type="PANTHER" id="PTHR31286">
    <property type="entry name" value="GLYCINE-RICH CELL WALL STRUCTURAL PROTEIN 1.8-LIKE"/>
    <property type="match status" value="1"/>
</dbReference>
<proteinExistence type="predicted"/>
<name>A0A9W7MD09_HIBTR</name>
<feature type="compositionally biased region" description="Basic and acidic residues" evidence="1">
    <location>
        <begin position="515"/>
        <end position="524"/>
    </location>
</feature>
<dbReference type="OrthoDB" id="1000626at2759"/>
<dbReference type="InterPro" id="IPR040256">
    <property type="entry name" value="At4g02000-like"/>
</dbReference>
<dbReference type="Pfam" id="PF14111">
    <property type="entry name" value="DUF4283"/>
    <property type="match status" value="1"/>
</dbReference>
<dbReference type="InterPro" id="IPR025558">
    <property type="entry name" value="DUF4283"/>
</dbReference>
<dbReference type="PANTHER" id="PTHR31286:SF153">
    <property type="entry name" value="DUF4283 DOMAIN PROTEIN"/>
    <property type="match status" value="1"/>
</dbReference>
<evidence type="ECO:0000259" key="3">
    <source>
        <dbReference type="Pfam" id="PF14111"/>
    </source>
</evidence>
<feature type="domain" description="Reverse transcriptase zinc-binding" evidence="2">
    <location>
        <begin position="317"/>
        <end position="405"/>
    </location>
</feature>
<dbReference type="AlphaFoldDB" id="A0A9W7MD09"/>
<evidence type="ECO:0000256" key="1">
    <source>
        <dbReference type="SAM" id="MobiDB-lite"/>
    </source>
</evidence>
<organism evidence="5 6">
    <name type="scientific">Hibiscus trionum</name>
    <name type="common">Flower of an hour</name>
    <dbReference type="NCBI Taxonomy" id="183268"/>
    <lineage>
        <taxon>Eukaryota</taxon>
        <taxon>Viridiplantae</taxon>
        <taxon>Streptophyta</taxon>
        <taxon>Embryophyta</taxon>
        <taxon>Tracheophyta</taxon>
        <taxon>Spermatophyta</taxon>
        <taxon>Magnoliopsida</taxon>
        <taxon>eudicotyledons</taxon>
        <taxon>Gunneridae</taxon>
        <taxon>Pentapetalae</taxon>
        <taxon>rosids</taxon>
        <taxon>malvids</taxon>
        <taxon>Malvales</taxon>
        <taxon>Malvaceae</taxon>
        <taxon>Malvoideae</taxon>
        <taxon>Hibiscus</taxon>
    </lineage>
</organism>
<accession>A0A9W7MD09</accession>
<feature type="region of interest" description="Disordered" evidence="1">
    <location>
        <begin position="505"/>
        <end position="524"/>
    </location>
</feature>
<reference evidence="5" key="1">
    <citation type="submission" date="2023-05" db="EMBL/GenBank/DDBJ databases">
        <title>Genome and transcriptome analyses reveal genes involved in the formation of fine ridges on petal epidermal cells in Hibiscus trionum.</title>
        <authorList>
            <person name="Koshimizu S."/>
            <person name="Masuda S."/>
            <person name="Ishii T."/>
            <person name="Shirasu K."/>
            <person name="Hoshino A."/>
            <person name="Arita M."/>
        </authorList>
    </citation>
    <scope>NUCLEOTIDE SEQUENCE</scope>
    <source>
        <strain evidence="5">Hamamatsu line</strain>
    </source>
</reference>
<evidence type="ECO:0000313" key="6">
    <source>
        <dbReference type="Proteomes" id="UP001165190"/>
    </source>
</evidence>